<evidence type="ECO:0000313" key="1">
    <source>
        <dbReference type="EMBL" id="KAJ8620866.1"/>
    </source>
</evidence>
<proteinExistence type="predicted"/>
<evidence type="ECO:0000313" key="2">
    <source>
        <dbReference type="Proteomes" id="UP001234297"/>
    </source>
</evidence>
<gene>
    <name evidence="1" type="ORF">MRB53_029395</name>
</gene>
<dbReference type="Proteomes" id="UP001234297">
    <property type="component" value="Chromosome 9"/>
</dbReference>
<comment type="caution">
    <text evidence="1">The sequence shown here is derived from an EMBL/GenBank/DDBJ whole genome shotgun (WGS) entry which is preliminary data.</text>
</comment>
<accession>A0ACC2KIG0</accession>
<protein>
    <submittedName>
        <fullName evidence="1">Uncharacterized protein</fullName>
    </submittedName>
</protein>
<keyword evidence="2" id="KW-1185">Reference proteome</keyword>
<reference evidence="1 2" key="1">
    <citation type="journal article" date="2022" name="Hortic Res">
        <title>A haplotype resolved chromosomal level avocado genome allows analysis of novel avocado genes.</title>
        <authorList>
            <person name="Nath O."/>
            <person name="Fletcher S.J."/>
            <person name="Hayward A."/>
            <person name="Shaw L.M."/>
            <person name="Masouleh A.K."/>
            <person name="Furtado A."/>
            <person name="Henry R.J."/>
            <person name="Mitter N."/>
        </authorList>
    </citation>
    <scope>NUCLEOTIDE SEQUENCE [LARGE SCALE GENOMIC DNA]</scope>
    <source>
        <strain evidence="2">cv. Hass</strain>
    </source>
</reference>
<sequence>MNESRTVMGLTVPLVVILPFVDPNQLTKYAPEGNCSYSIEIETTFPLLAGATGAVGVRYRDVDGNLVIVIKHLINPKMCDNPTRGERNQGSAHGGFEQCTIGSFQTNVVCMRRTVCYLYLQLLLG</sequence>
<name>A0ACC2KIG0_PERAE</name>
<organism evidence="1 2">
    <name type="scientific">Persea americana</name>
    <name type="common">Avocado</name>
    <dbReference type="NCBI Taxonomy" id="3435"/>
    <lineage>
        <taxon>Eukaryota</taxon>
        <taxon>Viridiplantae</taxon>
        <taxon>Streptophyta</taxon>
        <taxon>Embryophyta</taxon>
        <taxon>Tracheophyta</taxon>
        <taxon>Spermatophyta</taxon>
        <taxon>Magnoliopsida</taxon>
        <taxon>Magnoliidae</taxon>
        <taxon>Laurales</taxon>
        <taxon>Lauraceae</taxon>
        <taxon>Persea</taxon>
    </lineage>
</organism>
<dbReference type="EMBL" id="CM056817">
    <property type="protein sequence ID" value="KAJ8620866.1"/>
    <property type="molecule type" value="Genomic_DNA"/>
</dbReference>